<keyword evidence="6" id="KW-1185">Reference proteome</keyword>
<reference evidence="5 6" key="1">
    <citation type="journal article" date="2014" name="PLoS ONE">
        <title>The first complete genome sequence of the class fimbriimonadia in the phylum armatimonadetes.</title>
        <authorList>
            <person name="Hu Z.Y."/>
            <person name="Wang Y.Z."/>
            <person name="Im W.T."/>
            <person name="Wang S.Y."/>
            <person name="Zhao G.P."/>
            <person name="Zheng H.J."/>
            <person name="Quan Z.X."/>
        </authorList>
    </citation>
    <scope>NUCLEOTIDE SEQUENCE [LARGE SCALE GENOMIC DNA]</scope>
    <source>
        <strain evidence="5">Gsoil 348</strain>
    </source>
</reference>
<feature type="region of interest" description="Disordered" evidence="2">
    <location>
        <begin position="539"/>
        <end position="559"/>
    </location>
</feature>
<dbReference type="InterPro" id="IPR052025">
    <property type="entry name" value="Xyloglucanase_GH74"/>
</dbReference>
<organism evidence="5 6">
    <name type="scientific">Fimbriimonas ginsengisoli Gsoil 348</name>
    <dbReference type="NCBI Taxonomy" id="661478"/>
    <lineage>
        <taxon>Bacteria</taxon>
        <taxon>Bacillati</taxon>
        <taxon>Armatimonadota</taxon>
        <taxon>Fimbriimonadia</taxon>
        <taxon>Fimbriimonadales</taxon>
        <taxon>Fimbriimonadaceae</taxon>
        <taxon>Fimbriimonas</taxon>
    </lineage>
</organism>
<dbReference type="EMBL" id="CP007139">
    <property type="protein sequence ID" value="AIE87542.1"/>
    <property type="molecule type" value="Genomic_DNA"/>
</dbReference>
<dbReference type="SUPFAM" id="SSF50939">
    <property type="entry name" value="Sialidases"/>
    <property type="match status" value="2"/>
</dbReference>
<gene>
    <name evidence="5" type="ORF">OP10G_4174</name>
</gene>
<sequence length="886" mass="97419">MKTSLALAALFIPLVTVAQTPPQTSNPSVADILAPLEARSLGPVNMGGRVVAISVYEKDPRIFFVASASGGLFRTENGGTTFKPIFQSESSVSLGAVSVSQTDPNVIWVGTGEYTSRNSVAWGDGVYKTTDGGKTWANMGLKETMHIGKIALDPHDPNTVYVAALGRLWGPNPERGVYKTTDGGKTWQQVLSSDANTGAIDVQLDPRNPKVLFASMWERRRWAYDFSTGGVNCGLFKSTDSGKHWRRISRGLPSTLLGRIGFTFYDSDPKVMMATVEYKIDADAEKNDKPHRPSDNGIVKQYAGGTFWSTDGGESWKRISYLNPRPWYFSTPRIDPVDTKRLYVPGDSLFLSDDGGKTFDTADVKVHPDFHAFWIEPRDHNHLLVGTDGGVFESRDKGATWAMLNGLPIGQFYAVAFDYRKPYWIYGGLQDNGCWGIPTQTTKGGVAFYDSLSVGGGDGFYCQADPNDWSTIYTESQGGAISRFDLEKGGQRGIRPRGQGNRFNWSTPFIISPHNSRTLYLGGNRLFKTINRGDAWKPISPDLTTNDPGKQNAGKLGVTSDRSGAEMHCTIVTISESPTKPGLIYVGTDDGLVQVTQDDGATWTEIGKNVPDLPRNTWCSRVTASKYEEGRVYATFDGHRGNDFKPYVYVSEDFGKTWTKLNNGLPDEDNVYVITEGEKNSDLLYLGSEKSLRFSLDRGKTWTKFKGNFPTVAVHDLKVHPRELDLIIGTHGRGLWTLDVSGLEQLDKDALSKDVVLAKPQNVLMLGRVSRAAWEGDRLFMASNTQPGTRVQYYLRKAAKSATVRISDASGNNYTDYTGGTNAGLNLVEWSGRIEGRLVDPGDYRVVLTVDGKEYATSVHVDGVASVTEPARRGDEDGDGDRGRKR</sequence>
<dbReference type="PANTHER" id="PTHR43739:SF5">
    <property type="entry name" value="EXO-ALPHA-SIALIDASE"/>
    <property type="match status" value="1"/>
</dbReference>
<evidence type="ECO:0000313" key="6">
    <source>
        <dbReference type="Proteomes" id="UP000027982"/>
    </source>
</evidence>
<dbReference type="InterPro" id="IPR036278">
    <property type="entry name" value="Sialidase_sf"/>
</dbReference>
<feature type="signal peptide" evidence="3">
    <location>
        <begin position="1"/>
        <end position="18"/>
    </location>
</feature>
<accession>A0A068NW35</accession>
<evidence type="ECO:0000256" key="2">
    <source>
        <dbReference type="SAM" id="MobiDB-lite"/>
    </source>
</evidence>
<dbReference type="Gene3D" id="2.130.10.10">
    <property type="entry name" value="YVTN repeat-like/Quinoprotein amine dehydrogenase"/>
    <property type="match status" value="4"/>
</dbReference>
<dbReference type="GO" id="GO:0016787">
    <property type="term" value="F:hydrolase activity"/>
    <property type="evidence" value="ECO:0007669"/>
    <property type="project" value="UniProtKB-KW"/>
</dbReference>
<feature type="domain" description="Sortilin N-terminal" evidence="4">
    <location>
        <begin position="648"/>
        <end position="733"/>
    </location>
</feature>
<dbReference type="Proteomes" id="UP000027982">
    <property type="component" value="Chromosome"/>
</dbReference>
<dbReference type="Pfam" id="PF15902">
    <property type="entry name" value="Sortilin-Vps10"/>
    <property type="match status" value="2"/>
</dbReference>
<dbReference type="RefSeq" id="WP_025228563.1">
    <property type="nucleotide sequence ID" value="NZ_CP007139.1"/>
</dbReference>
<dbReference type="AlphaFoldDB" id="A0A068NW35"/>
<evidence type="ECO:0000259" key="4">
    <source>
        <dbReference type="Pfam" id="PF15902"/>
    </source>
</evidence>
<feature type="chain" id="PRO_5001654303" evidence="3">
    <location>
        <begin position="19"/>
        <end position="886"/>
    </location>
</feature>
<dbReference type="InterPro" id="IPR031778">
    <property type="entry name" value="Sortilin_N"/>
</dbReference>
<feature type="domain" description="Sortilin N-terminal" evidence="4">
    <location>
        <begin position="126"/>
        <end position="253"/>
    </location>
</feature>
<dbReference type="InterPro" id="IPR015943">
    <property type="entry name" value="WD40/YVTN_repeat-like_dom_sf"/>
</dbReference>
<dbReference type="PANTHER" id="PTHR43739">
    <property type="entry name" value="XYLOGLUCANASE (EUROFUNG)"/>
    <property type="match status" value="1"/>
</dbReference>
<evidence type="ECO:0000313" key="5">
    <source>
        <dbReference type="EMBL" id="AIE87542.1"/>
    </source>
</evidence>
<protein>
    <submittedName>
        <fullName evidence="5">BNR repeat-containing glycosyl hydrolase</fullName>
    </submittedName>
</protein>
<keyword evidence="3" id="KW-0732">Signal</keyword>
<evidence type="ECO:0000256" key="3">
    <source>
        <dbReference type="SAM" id="SignalP"/>
    </source>
</evidence>
<evidence type="ECO:0000256" key="1">
    <source>
        <dbReference type="ARBA" id="ARBA00022737"/>
    </source>
</evidence>
<name>A0A068NW35_FIMGI</name>
<dbReference type="GO" id="GO:0010411">
    <property type="term" value="P:xyloglucan metabolic process"/>
    <property type="evidence" value="ECO:0007669"/>
    <property type="project" value="TreeGrafter"/>
</dbReference>
<dbReference type="KEGG" id="fgi:OP10G_4174"/>
<keyword evidence="5" id="KW-0378">Hydrolase</keyword>
<dbReference type="HOGENOM" id="CLU_004847_0_0_0"/>
<dbReference type="eggNOG" id="COG4447">
    <property type="taxonomic scope" value="Bacteria"/>
</dbReference>
<dbReference type="Gene3D" id="2.60.40.4070">
    <property type="match status" value="1"/>
</dbReference>
<dbReference type="STRING" id="661478.OP10G_4174"/>
<proteinExistence type="predicted"/>
<keyword evidence="1" id="KW-0677">Repeat</keyword>
<dbReference type="CDD" id="cd15482">
    <property type="entry name" value="Sialidase_non-viral"/>
    <property type="match status" value="2"/>
</dbReference>
<feature type="region of interest" description="Disordered" evidence="2">
    <location>
        <begin position="866"/>
        <end position="886"/>
    </location>
</feature>
<dbReference type="OrthoDB" id="9757809at2"/>